<protein>
    <recommendedName>
        <fullName evidence="2">non-specific serine/threonine protein kinase</fullName>
        <ecNumber evidence="2">2.7.11.1</ecNumber>
    </recommendedName>
</protein>
<comment type="catalytic activity">
    <reaction evidence="18">
        <text>L-seryl-[protein] + ATP = O-phospho-L-seryl-[protein] + ADP + H(+)</text>
        <dbReference type="Rhea" id="RHEA:17989"/>
        <dbReference type="Rhea" id="RHEA-COMP:9863"/>
        <dbReference type="Rhea" id="RHEA-COMP:11604"/>
        <dbReference type="ChEBI" id="CHEBI:15378"/>
        <dbReference type="ChEBI" id="CHEBI:29999"/>
        <dbReference type="ChEBI" id="CHEBI:30616"/>
        <dbReference type="ChEBI" id="CHEBI:83421"/>
        <dbReference type="ChEBI" id="CHEBI:456216"/>
        <dbReference type="EC" id="2.7.11.1"/>
    </reaction>
</comment>
<dbReference type="EC" id="2.7.11.1" evidence="2"/>
<keyword evidence="11" id="KW-0418">Kinase</keyword>
<evidence type="ECO:0000256" key="7">
    <source>
        <dbReference type="ARBA" id="ARBA00022692"/>
    </source>
</evidence>
<dbReference type="FunFam" id="3.30.200.20:FF:000309">
    <property type="entry name" value="Leucine-rich repeat receptor protein kinase MSP1"/>
    <property type="match status" value="1"/>
</dbReference>
<evidence type="ECO:0000256" key="11">
    <source>
        <dbReference type="ARBA" id="ARBA00022777"/>
    </source>
</evidence>
<evidence type="ECO:0000256" key="18">
    <source>
        <dbReference type="ARBA" id="ARBA00048679"/>
    </source>
</evidence>
<evidence type="ECO:0000256" key="12">
    <source>
        <dbReference type="ARBA" id="ARBA00022840"/>
    </source>
</evidence>
<dbReference type="Pfam" id="PF00069">
    <property type="entry name" value="Pkinase"/>
    <property type="match status" value="1"/>
</dbReference>
<evidence type="ECO:0000259" key="21">
    <source>
        <dbReference type="PROSITE" id="PS50011"/>
    </source>
</evidence>
<dbReference type="PANTHER" id="PTHR48005">
    <property type="entry name" value="LEUCINE RICH REPEAT KINASE 2"/>
    <property type="match status" value="1"/>
</dbReference>
<accession>A0AAV5MEV7</accession>
<evidence type="ECO:0000256" key="2">
    <source>
        <dbReference type="ARBA" id="ARBA00012513"/>
    </source>
</evidence>
<dbReference type="GO" id="GO:0004674">
    <property type="term" value="F:protein serine/threonine kinase activity"/>
    <property type="evidence" value="ECO:0007669"/>
    <property type="project" value="UniProtKB-KW"/>
</dbReference>
<evidence type="ECO:0000313" key="22">
    <source>
        <dbReference type="EMBL" id="GKV48458.1"/>
    </source>
</evidence>
<evidence type="ECO:0000256" key="3">
    <source>
        <dbReference type="ARBA" id="ARBA00022527"/>
    </source>
</evidence>
<evidence type="ECO:0000256" key="16">
    <source>
        <dbReference type="ARBA" id="ARBA00023180"/>
    </source>
</evidence>
<proteinExistence type="predicted"/>
<reference evidence="22 23" key="1">
    <citation type="journal article" date="2021" name="Commun. Biol.">
        <title>The genome of Shorea leprosula (Dipterocarpaceae) highlights the ecological relevance of drought in aseasonal tropical rainforests.</title>
        <authorList>
            <person name="Ng K.K.S."/>
            <person name="Kobayashi M.J."/>
            <person name="Fawcett J.A."/>
            <person name="Hatakeyama M."/>
            <person name="Paape T."/>
            <person name="Ng C.H."/>
            <person name="Ang C.C."/>
            <person name="Tnah L.H."/>
            <person name="Lee C.T."/>
            <person name="Nishiyama T."/>
            <person name="Sese J."/>
            <person name="O'Brien M.J."/>
            <person name="Copetti D."/>
            <person name="Mohd Noor M.I."/>
            <person name="Ong R.C."/>
            <person name="Putra M."/>
            <person name="Sireger I.Z."/>
            <person name="Indrioko S."/>
            <person name="Kosugi Y."/>
            <person name="Izuno A."/>
            <person name="Isagi Y."/>
            <person name="Lee S.L."/>
            <person name="Shimizu K.K."/>
        </authorList>
    </citation>
    <scope>NUCLEOTIDE SEQUENCE [LARGE SCALE GENOMIC DNA]</scope>
    <source>
        <strain evidence="22">214</strain>
    </source>
</reference>
<evidence type="ECO:0000256" key="8">
    <source>
        <dbReference type="ARBA" id="ARBA00022729"/>
    </source>
</evidence>
<evidence type="ECO:0000256" key="13">
    <source>
        <dbReference type="ARBA" id="ARBA00022989"/>
    </source>
</evidence>
<dbReference type="PROSITE" id="PS50011">
    <property type="entry name" value="PROTEIN_KINASE_DOM"/>
    <property type="match status" value="1"/>
</dbReference>
<keyword evidence="6" id="KW-0808">Transferase</keyword>
<dbReference type="Proteomes" id="UP001054252">
    <property type="component" value="Unassembled WGS sequence"/>
</dbReference>
<name>A0AAV5MEV7_9ROSI</name>
<dbReference type="SUPFAM" id="SSF56112">
    <property type="entry name" value="Protein kinase-like (PK-like)"/>
    <property type="match status" value="1"/>
</dbReference>
<dbReference type="InterPro" id="IPR011009">
    <property type="entry name" value="Kinase-like_dom_sf"/>
</dbReference>
<dbReference type="EMBL" id="BPVZ01000257">
    <property type="protein sequence ID" value="GKV48458.1"/>
    <property type="molecule type" value="Genomic_DNA"/>
</dbReference>
<sequence>MHLDTIIPIAMCLAIFIALISFIVLPYINMFLKDSATSKEGDPIPTKNGDIFSILNFDGRIAYEDIIKATEDFDIRYCIGTSSYGSVYRAQLPNGKVVALKKLHQREAQEPAFYKSFRNEVKMLTEIRHKNIVKLHGFCLHRRCKFLIYQYMERGSLICVLRNDDEAVELEWNIRVNVITNISHALSYLHHDCIRPILDRDISSKNILLNLKLEAFVFDFGNSRFLDPYSSNHTVFAGTYGYIAPELTYTIDVTEKCDVYSFGVVALEVLMGTHPGELLTSLSSSPSSLQNVMLSDILDTRLLPPRSKNLTLNIVVAATLALGCLRAKPKSRPTMKFVSQQLVACQRPLLKSFPAISLLELLNSELEMENEIEPLPKLSSRPAEYHGSSFKQNP</sequence>
<evidence type="ECO:0000256" key="19">
    <source>
        <dbReference type="SAM" id="MobiDB-lite"/>
    </source>
</evidence>
<dbReference type="InterPro" id="IPR000719">
    <property type="entry name" value="Prot_kinase_dom"/>
</dbReference>
<keyword evidence="8" id="KW-0732">Signal</keyword>
<evidence type="ECO:0000256" key="17">
    <source>
        <dbReference type="ARBA" id="ARBA00047899"/>
    </source>
</evidence>
<feature type="domain" description="Protein kinase" evidence="21">
    <location>
        <begin position="73"/>
        <end position="350"/>
    </location>
</feature>
<keyword evidence="3" id="KW-0723">Serine/threonine-protein kinase</keyword>
<keyword evidence="14 20" id="KW-0472">Membrane</keyword>
<evidence type="ECO:0000256" key="6">
    <source>
        <dbReference type="ARBA" id="ARBA00022679"/>
    </source>
</evidence>
<keyword evidence="4" id="KW-0597">Phosphoprotein</keyword>
<dbReference type="InterPro" id="IPR051420">
    <property type="entry name" value="Ser_Thr_Kinases_DiverseReg"/>
</dbReference>
<keyword evidence="5" id="KW-0433">Leucine-rich repeat</keyword>
<keyword evidence="13 20" id="KW-1133">Transmembrane helix</keyword>
<evidence type="ECO:0000256" key="5">
    <source>
        <dbReference type="ARBA" id="ARBA00022614"/>
    </source>
</evidence>
<dbReference type="PANTHER" id="PTHR48005:SF16">
    <property type="entry name" value="MDIS1-INTERACTING RECEPTOR LIKE KINASE 2-LIKE ISOFORM X1"/>
    <property type="match status" value="1"/>
</dbReference>
<comment type="catalytic activity">
    <reaction evidence="17">
        <text>L-threonyl-[protein] + ATP = O-phospho-L-threonyl-[protein] + ADP + H(+)</text>
        <dbReference type="Rhea" id="RHEA:46608"/>
        <dbReference type="Rhea" id="RHEA-COMP:11060"/>
        <dbReference type="Rhea" id="RHEA-COMP:11605"/>
        <dbReference type="ChEBI" id="CHEBI:15378"/>
        <dbReference type="ChEBI" id="CHEBI:30013"/>
        <dbReference type="ChEBI" id="CHEBI:30616"/>
        <dbReference type="ChEBI" id="CHEBI:61977"/>
        <dbReference type="ChEBI" id="CHEBI:456216"/>
        <dbReference type="EC" id="2.7.11.1"/>
    </reaction>
</comment>
<evidence type="ECO:0000256" key="14">
    <source>
        <dbReference type="ARBA" id="ARBA00023136"/>
    </source>
</evidence>
<dbReference type="Gene3D" id="3.30.200.20">
    <property type="entry name" value="Phosphorylase Kinase, domain 1"/>
    <property type="match status" value="1"/>
</dbReference>
<feature type="region of interest" description="Disordered" evidence="19">
    <location>
        <begin position="375"/>
        <end position="394"/>
    </location>
</feature>
<keyword evidence="9" id="KW-0677">Repeat</keyword>
<keyword evidence="12" id="KW-0067">ATP-binding</keyword>
<evidence type="ECO:0000256" key="15">
    <source>
        <dbReference type="ARBA" id="ARBA00023170"/>
    </source>
</evidence>
<organism evidence="22 23">
    <name type="scientific">Rubroshorea leprosula</name>
    <dbReference type="NCBI Taxonomy" id="152421"/>
    <lineage>
        <taxon>Eukaryota</taxon>
        <taxon>Viridiplantae</taxon>
        <taxon>Streptophyta</taxon>
        <taxon>Embryophyta</taxon>
        <taxon>Tracheophyta</taxon>
        <taxon>Spermatophyta</taxon>
        <taxon>Magnoliopsida</taxon>
        <taxon>eudicotyledons</taxon>
        <taxon>Gunneridae</taxon>
        <taxon>Pentapetalae</taxon>
        <taxon>rosids</taxon>
        <taxon>malvids</taxon>
        <taxon>Malvales</taxon>
        <taxon>Dipterocarpaceae</taxon>
        <taxon>Rubroshorea</taxon>
    </lineage>
</organism>
<comment type="caution">
    <text evidence="22">The sequence shown here is derived from an EMBL/GenBank/DDBJ whole genome shotgun (WGS) entry which is preliminary data.</text>
</comment>
<feature type="transmembrane region" description="Helical" evidence="20">
    <location>
        <begin position="6"/>
        <end position="28"/>
    </location>
</feature>
<dbReference type="GO" id="GO:0016020">
    <property type="term" value="C:membrane"/>
    <property type="evidence" value="ECO:0007669"/>
    <property type="project" value="UniProtKB-SubCell"/>
</dbReference>
<evidence type="ECO:0000256" key="20">
    <source>
        <dbReference type="SAM" id="Phobius"/>
    </source>
</evidence>
<evidence type="ECO:0000256" key="4">
    <source>
        <dbReference type="ARBA" id="ARBA00022553"/>
    </source>
</evidence>
<evidence type="ECO:0000256" key="10">
    <source>
        <dbReference type="ARBA" id="ARBA00022741"/>
    </source>
</evidence>
<evidence type="ECO:0000256" key="9">
    <source>
        <dbReference type="ARBA" id="ARBA00022737"/>
    </source>
</evidence>
<gene>
    <name evidence="22" type="ORF">SLEP1_g55271</name>
</gene>
<dbReference type="GO" id="GO:0005524">
    <property type="term" value="F:ATP binding"/>
    <property type="evidence" value="ECO:0007669"/>
    <property type="project" value="UniProtKB-KW"/>
</dbReference>
<comment type="subcellular location">
    <subcellularLocation>
        <location evidence="1">Membrane</location>
        <topology evidence="1">Single-pass type I membrane protein</topology>
    </subcellularLocation>
</comment>
<dbReference type="Gene3D" id="1.10.510.10">
    <property type="entry name" value="Transferase(Phosphotransferase) domain 1"/>
    <property type="match status" value="1"/>
</dbReference>
<dbReference type="AlphaFoldDB" id="A0AAV5MEV7"/>
<keyword evidence="23" id="KW-1185">Reference proteome</keyword>
<keyword evidence="10" id="KW-0547">Nucleotide-binding</keyword>
<evidence type="ECO:0000313" key="23">
    <source>
        <dbReference type="Proteomes" id="UP001054252"/>
    </source>
</evidence>
<evidence type="ECO:0000256" key="1">
    <source>
        <dbReference type="ARBA" id="ARBA00004479"/>
    </source>
</evidence>
<keyword evidence="7 20" id="KW-0812">Transmembrane</keyword>
<keyword evidence="15" id="KW-0675">Receptor</keyword>
<keyword evidence="16" id="KW-0325">Glycoprotein</keyword>